<sequence>MPPARKKPRNARSRVDALTDDLRNLSTTGATTANNRVLRPRMIMKATGEQSSRMRIIATRAAIKAGRQTLVEVDENHLSNLPIRRRGRKKADMLASRQEVVAKPIAAEDVPTGEQFKPSAAGELEILDDPLEPLAKTRETSEVPKIPPSTNIVIEKGPTTVKTSFLLVSDTHDVEPRGPEHKNSLFRYPLPKTDVFIHAGDMTQNSNLSALKKAIAWIERVPAEVKILIAGNHDTCLESIQDESDDSDDSDSDSDSSCFSPNDSDKENKPKIKQSKCQEYLTSKEMKDKGIFYLENEVKTFLLKNGAALTVFGSPYTPRGPRPHNSGAFRYNSDVDFWDKFNSTNSLKAGKVDVTVVHGPAYGVLDSTSRGKSVGCRHLRNFLEGVKPLMSICGHIHEAAGIKVLEWDSKEAKDVKTQKTEKDGAVFSDAGDVTKDVVRGETTVFVNASIVGAGSSSYAGAARSPYVVELDLPLANV</sequence>
<proteinExistence type="predicted"/>
<protein>
    <recommendedName>
        <fullName evidence="2">Calcineurin-like phosphoesterase domain-containing protein</fullName>
    </recommendedName>
</protein>
<organism evidence="3 4">
    <name type="scientific">Orbilia javanica</name>
    <dbReference type="NCBI Taxonomy" id="47235"/>
    <lineage>
        <taxon>Eukaryota</taxon>
        <taxon>Fungi</taxon>
        <taxon>Dikarya</taxon>
        <taxon>Ascomycota</taxon>
        <taxon>Pezizomycotina</taxon>
        <taxon>Orbiliomycetes</taxon>
        <taxon>Orbiliales</taxon>
        <taxon>Orbiliaceae</taxon>
        <taxon>Orbilia</taxon>
    </lineage>
</organism>
<reference evidence="3 4" key="1">
    <citation type="submission" date="2019-10" db="EMBL/GenBank/DDBJ databases">
        <authorList>
            <person name="Palmer J.M."/>
        </authorList>
    </citation>
    <scope>NUCLEOTIDE SEQUENCE [LARGE SCALE GENOMIC DNA]</scope>
    <source>
        <strain evidence="3 4">TWF718</strain>
    </source>
</reference>
<dbReference type="CDD" id="cd07379">
    <property type="entry name" value="MPP_239FB"/>
    <property type="match status" value="1"/>
</dbReference>
<dbReference type="Pfam" id="PF00149">
    <property type="entry name" value="Metallophos"/>
    <property type="match status" value="1"/>
</dbReference>
<dbReference type="InterPro" id="IPR051693">
    <property type="entry name" value="UPF0046_metallophosphoest"/>
</dbReference>
<evidence type="ECO:0000256" key="1">
    <source>
        <dbReference type="SAM" id="MobiDB-lite"/>
    </source>
</evidence>
<dbReference type="Gene3D" id="3.60.21.10">
    <property type="match status" value="1"/>
</dbReference>
<feature type="domain" description="Calcineurin-like phosphoesterase" evidence="2">
    <location>
        <begin position="164"/>
        <end position="398"/>
    </location>
</feature>
<dbReference type="AlphaFoldDB" id="A0AAN8MUP9"/>
<dbReference type="PANTHER" id="PTHR12905">
    <property type="entry name" value="METALLOPHOSPHOESTERASE"/>
    <property type="match status" value="1"/>
</dbReference>
<accession>A0AAN8MUP9</accession>
<dbReference type="SUPFAM" id="SSF56300">
    <property type="entry name" value="Metallo-dependent phosphatases"/>
    <property type="match status" value="1"/>
</dbReference>
<gene>
    <name evidence="3" type="ORF">TWF718_010598</name>
</gene>
<dbReference type="EMBL" id="JAVHNR010000008">
    <property type="protein sequence ID" value="KAK6335161.1"/>
    <property type="molecule type" value="Genomic_DNA"/>
</dbReference>
<dbReference type="GO" id="GO:0016787">
    <property type="term" value="F:hydrolase activity"/>
    <property type="evidence" value="ECO:0007669"/>
    <property type="project" value="InterPro"/>
</dbReference>
<evidence type="ECO:0000313" key="3">
    <source>
        <dbReference type="EMBL" id="KAK6335161.1"/>
    </source>
</evidence>
<dbReference type="PANTHER" id="PTHR12905:SF0">
    <property type="entry name" value="CALCINEURIN-LIKE PHOSPHOESTERASE DOMAIN-CONTAINING PROTEIN"/>
    <property type="match status" value="1"/>
</dbReference>
<keyword evidence="4" id="KW-1185">Reference proteome</keyword>
<dbReference type="Proteomes" id="UP001313282">
    <property type="component" value="Unassembled WGS sequence"/>
</dbReference>
<feature type="compositionally biased region" description="Acidic residues" evidence="1">
    <location>
        <begin position="240"/>
        <end position="254"/>
    </location>
</feature>
<dbReference type="InterPro" id="IPR029052">
    <property type="entry name" value="Metallo-depent_PP-like"/>
</dbReference>
<name>A0AAN8MUP9_9PEZI</name>
<evidence type="ECO:0000259" key="2">
    <source>
        <dbReference type="Pfam" id="PF00149"/>
    </source>
</evidence>
<feature type="region of interest" description="Disordered" evidence="1">
    <location>
        <begin position="239"/>
        <end position="273"/>
    </location>
</feature>
<comment type="caution">
    <text evidence="3">The sequence shown here is derived from an EMBL/GenBank/DDBJ whole genome shotgun (WGS) entry which is preliminary data.</text>
</comment>
<dbReference type="InterPro" id="IPR004843">
    <property type="entry name" value="Calcineurin-like_PHP"/>
</dbReference>
<evidence type="ECO:0000313" key="4">
    <source>
        <dbReference type="Proteomes" id="UP001313282"/>
    </source>
</evidence>